<evidence type="ECO:0000313" key="11">
    <source>
        <dbReference type="Proteomes" id="UP000085678"/>
    </source>
</evidence>
<evidence type="ECO:0000256" key="3">
    <source>
        <dbReference type="ARBA" id="ARBA00022454"/>
    </source>
</evidence>
<comment type="similarity">
    <text evidence="2">Belongs to the CND3 (condensin subunit 3) family.</text>
</comment>
<keyword evidence="4" id="KW-0132">Cell division</keyword>
<feature type="region of interest" description="Disordered" evidence="9">
    <location>
        <begin position="979"/>
        <end position="1114"/>
    </location>
</feature>
<dbReference type="Gene3D" id="1.25.10.10">
    <property type="entry name" value="Leucine-rich Repeat Variant"/>
    <property type="match status" value="2"/>
</dbReference>
<feature type="coiled-coil region" evidence="8">
    <location>
        <begin position="485"/>
        <end position="512"/>
    </location>
</feature>
<sequence>MAPQLSLKEVFTECQRGLQSHGKLIKMLKNIYDKTDLEEFWLDFVHHLKFSMVVFKREPAVERTLDFAVKFATSLNEEEKNTNKEEQTQTEEVTDDEVSENNFLLKMFDFLLQSHNARDRAVRFRCCQMINKLLNNLGEDAQIDDDLYDKIYNSMLQRLKDKFPIVRVQAVMAVARLQDPTDQDCPVIDAYLFLLSSDPNPDVRRAVLQNIAASTKTLPHIIERTRDVKDTVRKLAYQVLAEKIHIRALTIAQRVKLLQDGLNDRADMVKEACSSKLLQSWLRAFEGNVLELLKCLDVENSLKVVEQTLSALFQKVPAAELVQNFDQLNEELVLPTESLSCESVYYWHGLCKHLAGLGESGEEQLEMVLPPAVKFCDYIHKFIEDTKDVDDEEEQLRNEFIAQQLLTMTGLLDISDEMGRKSVFKLVHDLLVLPHVNYTLVKPLVTRLNQLQTNEDTRIATLVEIISDIREPITTKTQELSKEERRQIDLKVASIRVELNQLRDQLDQCVQQQEFEKAAEIKSKVSDLQTSKASLIDSMLPTTQEVREEKNDAATLLKCMTIAGELLQGLTIRELTPVLQTLIESLILPGFQNEDPAVRNAAVRALGLCCIISKEAARSHLVLFIQVSQVDQETVKITALKVIFDLLHIFGLEAFDVQENENTTQDIDQTKDSNSDSRVTQENSEVSVVEGEEKEEEADDQSKNTSIAASLVTILLGLLDSESSDMRTATAEGLAKLLLSGRMVSAKLLSRLLLLWFNPVTEDDSHLRHCLGTFFPVFAFAGRTNQEIVEQAFLPTLKTLFNAPASSPLADVNVSSVAELMTQLTSHKHLLQAPHGDTEIQESSVHDNLAVTISNEVLSDPNSFNVRTLVKVLNLLELSPGNTSNLKDLQVLADRMLEEVKEKQCVKALEKFQKSVSNLLQEEQLAVPVAEDTAAVNETVNDTTNITTTDAEKQTEESAAAAESISQVDNVVTDPVATEIAQPSKQVEDNIPDSELPAADAPCSTTTKGKKKGNPKTANTPGTAKRRKNKVKQQEEQENTDSDTENTVEASVFASPSPTLKPIRRRVPRKASVKKIVNFSDCLSESESENETAAKGRTRSSRNQALSDIENTVS</sequence>
<dbReference type="Pfam" id="PF12719">
    <property type="entry name" value="Cnd3"/>
    <property type="match status" value="1"/>
</dbReference>
<dbReference type="InterPro" id="IPR001943">
    <property type="entry name" value="UVR_dom"/>
</dbReference>
<dbReference type="GO" id="GO:0005737">
    <property type="term" value="C:cytoplasm"/>
    <property type="evidence" value="ECO:0007669"/>
    <property type="project" value="TreeGrafter"/>
</dbReference>
<keyword evidence="6" id="KW-0226">DNA condensation</keyword>
<evidence type="ECO:0000256" key="7">
    <source>
        <dbReference type="ARBA" id="ARBA00023306"/>
    </source>
</evidence>
<organism evidence="11 12">
    <name type="scientific">Lingula anatina</name>
    <name type="common">Brachiopod</name>
    <name type="synonym">Lingula unguis</name>
    <dbReference type="NCBI Taxonomy" id="7574"/>
    <lineage>
        <taxon>Eukaryota</taxon>
        <taxon>Metazoa</taxon>
        <taxon>Spiralia</taxon>
        <taxon>Lophotrochozoa</taxon>
        <taxon>Brachiopoda</taxon>
        <taxon>Linguliformea</taxon>
        <taxon>Lingulata</taxon>
        <taxon>Lingulida</taxon>
        <taxon>Linguloidea</taxon>
        <taxon>Lingulidae</taxon>
        <taxon>Lingula</taxon>
    </lineage>
</organism>
<comment type="subcellular location">
    <subcellularLocation>
        <location evidence="1">Chromosome</location>
    </subcellularLocation>
</comment>
<evidence type="ECO:0000256" key="9">
    <source>
        <dbReference type="SAM" id="MobiDB-lite"/>
    </source>
</evidence>
<dbReference type="KEGG" id="lak:106158436"/>
<keyword evidence="5" id="KW-0498">Mitosis</keyword>
<feature type="compositionally biased region" description="Polar residues" evidence="9">
    <location>
        <begin position="1101"/>
        <end position="1114"/>
    </location>
</feature>
<evidence type="ECO:0000256" key="8">
    <source>
        <dbReference type="SAM" id="Coils"/>
    </source>
</evidence>
<feature type="compositionally biased region" description="Acidic residues" evidence="9">
    <location>
        <begin position="690"/>
        <end position="699"/>
    </location>
</feature>
<feature type="compositionally biased region" description="Basic residues" evidence="9">
    <location>
        <begin position="1062"/>
        <end position="1073"/>
    </location>
</feature>
<dbReference type="InterPro" id="IPR027165">
    <property type="entry name" value="CND3"/>
</dbReference>
<dbReference type="FunCoup" id="A0A1S3HUY1">
    <property type="interactions" value="677"/>
</dbReference>
<keyword evidence="8" id="KW-0175">Coiled coil</keyword>
<dbReference type="RefSeq" id="XP_013389850.1">
    <property type="nucleotide sequence ID" value="XM_013534396.2"/>
</dbReference>
<dbReference type="Pfam" id="PF02151">
    <property type="entry name" value="UVR"/>
    <property type="match status" value="1"/>
</dbReference>
<dbReference type="OrthoDB" id="27187at2759"/>
<evidence type="ECO:0000313" key="12">
    <source>
        <dbReference type="RefSeq" id="XP_013389850.1"/>
    </source>
</evidence>
<proteinExistence type="inferred from homology"/>
<reference evidence="12" key="1">
    <citation type="submission" date="2025-08" db="UniProtKB">
        <authorList>
            <consortium name="RefSeq"/>
        </authorList>
    </citation>
    <scope>IDENTIFICATION</scope>
    <source>
        <tissue evidence="12">Gonads</tissue>
    </source>
</reference>
<feature type="compositionally biased region" description="Acidic residues" evidence="9">
    <location>
        <begin position="1036"/>
        <end position="1046"/>
    </location>
</feature>
<dbReference type="InParanoid" id="A0A1S3HUY1"/>
<dbReference type="GO" id="GO:0007076">
    <property type="term" value="P:mitotic chromosome condensation"/>
    <property type="evidence" value="ECO:0007669"/>
    <property type="project" value="InterPro"/>
</dbReference>
<evidence type="ECO:0000256" key="5">
    <source>
        <dbReference type="ARBA" id="ARBA00022776"/>
    </source>
</evidence>
<dbReference type="GeneID" id="106158436"/>
<dbReference type="PANTHER" id="PTHR14418">
    <property type="entry name" value="CONDENSIN COMPLEX SUBUNIT 3-RELATED"/>
    <property type="match status" value="1"/>
</dbReference>
<keyword evidence="11" id="KW-1185">Reference proteome</keyword>
<dbReference type="AlphaFoldDB" id="A0A1S3HUY1"/>
<dbReference type="GO" id="GO:0051301">
    <property type="term" value="P:cell division"/>
    <property type="evidence" value="ECO:0007669"/>
    <property type="project" value="UniProtKB-KW"/>
</dbReference>
<dbReference type="FunFam" id="1.25.10.10:FF:000461">
    <property type="entry name" value="Non-SMC condensin I complex, subunit G"/>
    <property type="match status" value="1"/>
</dbReference>
<dbReference type="Proteomes" id="UP000085678">
    <property type="component" value="Unplaced"/>
</dbReference>
<dbReference type="PANTHER" id="PTHR14418:SF5">
    <property type="entry name" value="CONDENSIN COMPLEX SUBUNIT 3"/>
    <property type="match status" value="1"/>
</dbReference>
<protein>
    <submittedName>
        <fullName evidence="12">Condensin complex subunit 3-like</fullName>
    </submittedName>
</protein>
<keyword evidence="7" id="KW-0131">Cell cycle</keyword>
<name>A0A1S3HUY1_LINAN</name>
<feature type="domain" description="UVR" evidence="10">
    <location>
        <begin position="496"/>
        <end position="531"/>
    </location>
</feature>
<dbReference type="GO" id="GO:0000793">
    <property type="term" value="C:condensed chromosome"/>
    <property type="evidence" value="ECO:0007669"/>
    <property type="project" value="TreeGrafter"/>
</dbReference>
<evidence type="ECO:0000256" key="2">
    <source>
        <dbReference type="ARBA" id="ARBA00006533"/>
    </source>
</evidence>
<dbReference type="InterPro" id="IPR011989">
    <property type="entry name" value="ARM-like"/>
</dbReference>
<gene>
    <name evidence="12" type="primary">LOC106158436</name>
</gene>
<dbReference type="STRING" id="7574.A0A1S3HUY1"/>
<dbReference type="InterPro" id="IPR016024">
    <property type="entry name" value="ARM-type_fold"/>
</dbReference>
<feature type="compositionally biased region" description="Polar residues" evidence="9">
    <location>
        <begin position="1047"/>
        <end position="1058"/>
    </location>
</feature>
<dbReference type="SUPFAM" id="SSF48371">
    <property type="entry name" value="ARM repeat"/>
    <property type="match status" value="1"/>
</dbReference>
<evidence type="ECO:0000259" key="10">
    <source>
        <dbReference type="PROSITE" id="PS50151"/>
    </source>
</evidence>
<dbReference type="PROSITE" id="PS50151">
    <property type="entry name" value="UVR"/>
    <property type="match status" value="1"/>
</dbReference>
<evidence type="ECO:0000256" key="4">
    <source>
        <dbReference type="ARBA" id="ARBA00022618"/>
    </source>
</evidence>
<dbReference type="InterPro" id="IPR025977">
    <property type="entry name" value="Cnd3_C"/>
</dbReference>
<keyword evidence="3" id="KW-0158">Chromosome</keyword>
<dbReference type="GO" id="GO:0000796">
    <property type="term" value="C:condensin complex"/>
    <property type="evidence" value="ECO:0007669"/>
    <property type="project" value="InterPro"/>
</dbReference>
<accession>A0A1S3HUY1</accession>
<dbReference type="Pfam" id="PF13646">
    <property type="entry name" value="HEAT_2"/>
    <property type="match status" value="1"/>
</dbReference>
<evidence type="ECO:0000256" key="1">
    <source>
        <dbReference type="ARBA" id="ARBA00004286"/>
    </source>
</evidence>
<feature type="region of interest" description="Disordered" evidence="9">
    <location>
        <begin position="662"/>
        <end position="703"/>
    </location>
</feature>
<evidence type="ECO:0000256" key="6">
    <source>
        <dbReference type="ARBA" id="ARBA00023067"/>
    </source>
</evidence>